<name>A0A5C6C5W3_9BACT</name>
<proteinExistence type="predicted"/>
<gene>
    <name evidence="2" type="ORF">Poly21_15700</name>
</gene>
<evidence type="ECO:0000256" key="1">
    <source>
        <dbReference type="SAM" id="Phobius"/>
    </source>
</evidence>
<keyword evidence="1" id="KW-0472">Membrane</keyword>
<evidence type="ECO:0000313" key="2">
    <source>
        <dbReference type="EMBL" id="TWU19397.1"/>
    </source>
</evidence>
<comment type="caution">
    <text evidence="2">The sequence shown here is derived from an EMBL/GenBank/DDBJ whole genome shotgun (WGS) entry which is preliminary data.</text>
</comment>
<keyword evidence="1" id="KW-1133">Transmembrane helix</keyword>
<evidence type="ECO:0000313" key="3">
    <source>
        <dbReference type="Proteomes" id="UP000319908"/>
    </source>
</evidence>
<keyword evidence="1" id="KW-0812">Transmembrane</keyword>
<organism evidence="2 3">
    <name type="scientific">Allorhodopirellula heiligendammensis</name>
    <dbReference type="NCBI Taxonomy" id="2714739"/>
    <lineage>
        <taxon>Bacteria</taxon>
        <taxon>Pseudomonadati</taxon>
        <taxon>Planctomycetota</taxon>
        <taxon>Planctomycetia</taxon>
        <taxon>Pirellulales</taxon>
        <taxon>Pirellulaceae</taxon>
        <taxon>Allorhodopirellula</taxon>
    </lineage>
</organism>
<protein>
    <submittedName>
        <fullName evidence="2">Uncharacterized protein</fullName>
    </submittedName>
</protein>
<keyword evidence="3" id="KW-1185">Reference proteome</keyword>
<accession>A0A5C6C5W3</accession>
<dbReference type="AlphaFoldDB" id="A0A5C6C5W3"/>
<reference evidence="2 3" key="1">
    <citation type="journal article" date="2020" name="Antonie Van Leeuwenhoek">
        <title>Rhodopirellula heiligendammensis sp. nov., Rhodopirellula pilleata sp. nov., and Rhodopirellula solitaria sp. nov. isolated from natural or artificial marine surfaces in Northern Germany and California, USA, and emended description of the genus Rhodopirellula.</title>
        <authorList>
            <person name="Kallscheuer N."/>
            <person name="Wiegand S."/>
            <person name="Jogler M."/>
            <person name="Boedeker C."/>
            <person name="Peeters S.H."/>
            <person name="Rast P."/>
            <person name="Heuer A."/>
            <person name="Jetten M.S.M."/>
            <person name="Rohde M."/>
            <person name="Jogler C."/>
        </authorList>
    </citation>
    <scope>NUCLEOTIDE SEQUENCE [LARGE SCALE GENOMIC DNA]</scope>
    <source>
        <strain evidence="2 3">Poly21</strain>
    </source>
</reference>
<sequence length="65" mass="7009">MLMRNPEYQVKNAVEVDDALGHEQALNTSCEVGDSLAAKPHAEHLIGQITLILLFALAVLLQAIA</sequence>
<feature type="transmembrane region" description="Helical" evidence="1">
    <location>
        <begin position="45"/>
        <end position="64"/>
    </location>
</feature>
<dbReference type="RefSeq" id="WP_146406222.1">
    <property type="nucleotide sequence ID" value="NZ_SJPU01000001.1"/>
</dbReference>
<dbReference type="EMBL" id="SJPU01000001">
    <property type="protein sequence ID" value="TWU19397.1"/>
    <property type="molecule type" value="Genomic_DNA"/>
</dbReference>
<dbReference type="Proteomes" id="UP000319908">
    <property type="component" value="Unassembled WGS sequence"/>
</dbReference>